<dbReference type="GO" id="GO:0005544">
    <property type="term" value="F:calcium-dependent phospholipid binding"/>
    <property type="evidence" value="ECO:0007669"/>
    <property type="project" value="InterPro"/>
</dbReference>
<dbReference type="Gene3D" id="2.60.40.150">
    <property type="entry name" value="C2 domain"/>
    <property type="match status" value="1"/>
</dbReference>
<feature type="domain" description="C2" evidence="1">
    <location>
        <begin position="45"/>
        <end position="89"/>
    </location>
</feature>
<accession>A0A7S1D9E5</accession>
<name>A0A7S1D9E5_CYCTE</name>
<sequence length="328" mass="36733">MKLRLWLSAEKLPSPPGKKVFGNNKLNAFAILSEIGDSGSVLGIKRHRLQTTEVVPQTSSPEWQAITEFEHRSHTEHRLSVDVFHSDVGPLRNESTITTTTTTRPTMTRRVSHRGVPTPEAAQQLCSLFFDVETILSQKDYFILEPIPGSQGGSVTVRLEVVKADVTDFAKSVLRFQLRGSNLGNVVRRGMPSYHFEVRRKHMGRTQEKWCLVYRSETVPSNSNPVWAMMIHGVALDTLCHNHDLDEWIQISIVDVSANWATLGTVETTVREFMERGSEMGPDTEKGLLVTNGKKQRKVGHLVVAQCEVIAPPTEEIPTTPRISLVAY</sequence>
<dbReference type="GO" id="GO:0071277">
    <property type="term" value="P:cellular response to calcium ion"/>
    <property type="evidence" value="ECO:0007669"/>
    <property type="project" value="TreeGrafter"/>
</dbReference>
<dbReference type="EMBL" id="HBFW01020699">
    <property type="protein sequence ID" value="CAD8942245.1"/>
    <property type="molecule type" value="Transcribed_RNA"/>
</dbReference>
<evidence type="ECO:0000259" key="1">
    <source>
        <dbReference type="Pfam" id="PF00168"/>
    </source>
</evidence>
<dbReference type="InterPro" id="IPR045052">
    <property type="entry name" value="Copine"/>
</dbReference>
<dbReference type="InterPro" id="IPR000008">
    <property type="entry name" value="C2_dom"/>
</dbReference>
<dbReference type="InterPro" id="IPR035892">
    <property type="entry name" value="C2_domain_sf"/>
</dbReference>
<reference evidence="2" key="1">
    <citation type="submission" date="2021-01" db="EMBL/GenBank/DDBJ databases">
        <authorList>
            <person name="Corre E."/>
            <person name="Pelletier E."/>
            <person name="Niang G."/>
            <person name="Scheremetjew M."/>
            <person name="Finn R."/>
            <person name="Kale V."/>
            <person name="Holt S."/>
            <person name="Cochrane G."/>
            <person name="Meng A."/>
            <person name="Brown T."/>
            <person name="Cohen L."/>
        </authorList>
    </citation>
    <scope>NUCLEOTIDE SEQUENCE</scope>
    <source>
        <strain evidence="2">ECT3854</strain>
    </source>
</reference>
<proteinExistence type="predicted"/>
<dbReference type="SUPFAM" id="SSF49562">
    <property type="entry name" value="C2 domain (Calcium/lipid-binding domain, CaLB)"/>
    <property type="match status" value="2"/>
</dbReference>
<organism evidence="2">
    <name type="scientific">Cyclophora tenuis</name>
    <name type="common">Marine diatom</name>
    <dbReference type="NCBI Taxonomy" id="216820"/>
    <lineage>
        <taxon>Eukaryota</taxon>
        <taxon>Sar</taxon>
        <taxon>Stramenopiles</taxon>
        <taxon>Ochrophyta</taxon>
        <taxon>Bacillariophyta</taxon>
        <taxon>Fragilariophyceae</taxon>
        <taxon>Fragilariophycidae</taxon>
        <taxon>Cyclophorales</taxon>
        <taxon>Cyclophoraceae</taxon>
        <taxon>Cyclophora</taxon>
    </lineage>
</organism>
<dbReference type="CDD" id="cd00030">
    <property type="entry name" value="C2"/>
    <property type="match status" value="1"/>
</dbReference>
<protein>
    <recommendedName>
        <fullName evidence="1">C2 domain-containing protein</fullName>
    </recommendedName>
</protein>
<evidence type="ECO:0000313" key="2">
    <source>
        <dbReference type="EMBL" id="CAD8942245.1"/>
    </source>
</evidence>
<dbReference type="AlphaFoldDB" id="A0A7S1D9E5"/>
<gene>
    <name evidence="2" type="ORF">CTEN0397_LOCUS13311</name>
</gene>
<dbReference type="Pfam" id="PF00168">
    <property type="entry name" value="C2"/>
    <property type="match status" value="1"/>
</dbReference>
<dbReference type="GO" id="GO:0005886">
    <property type="term" value="C:plasma membrane"/>
    <property type="evidence" value="ECO:0007669"/>
    <property type="project" value="TreeGrafter"/>
</dbReference>
<dbReference type="PANTHER" id="PTHR10857">
    <property type="entry name" value="COPINE"/>
    <property type="match status" value="1"/>
</dbReference>
<dbReference type="PANTHER" id="PTHR10857:SF106">
    <property type="entry name" value="C2 DOMAIN-CONTAINING PROTEIN"/>
    <property type="match status" value="1"/>
</dbReference>